<dbReference type="InterPro" id="IPR025713">
    <property type="entry name" value="MotB-like_N_dom"/>
</dbReference>
<evidence type="ECO:0000256" key="6">
    <source>
        <dbReference type="ARBA" id="ARBA00023136"/>
    </source>
</evidence>
<evidence type="ECO:0000313" key="10">
    <source>
        <dbReference type="EMBL" id="MDP8566972.1"/>
    </source>
</evidence>
<organism evidence="10 11">
    <name type="scientific">Methylophilus aquaticus</name>
    <dbReference type="NCBI Taxonomy" id="1971610"/>
    <lineage>
        <taxon>Bacteria</taxon>
        <taxon>Pseudomonadati</taxon>
        <taxon>Pseudomonadota</taxon>
        <taxon>Betaproteobacteria</taxon>
        <taxon>Nitrosomonadales</taxon>
        <taxon>Methylophilaceae</taxon>
        <taxon>Methylophilus</taxon>
    </lineage>
</organism>
<comment type="caution">
    <text evidence="10">The sequence shown here is derived from an EMBL/GenBank/DDBJ whole genome shotgun (WGS) entry which is preliminary data.</text>
</comment>
<evidence type="ECO:0000256" key="1">
    <source>
        <dbReference type="ARBA" id="ARBA00004162"/>
    </source>
</evidence>
<dbReference type="PANTHER" id="PTHR30329:SF21">
    <property type="entry name" value="LIPOPROTEIN YIAD-RELATED"/>
    <property type="match status" value="1"/>
</dbReference>
<dbReference type="SUPFAM" id="SSF103088">
    <property type="entry name" value="OmpA-like"/>
    <property type="match status" value="1"/>
</dbReference>
<keyword evidence="5 8" id="KW-1133">Transmembrane helix</keyword>
<dbReference type="Proteomes" id="UP001225906">
    <property type="component" value="Unassembled WGS sequence"/>
</dbReference>
<dbReference type="RefSeq" id="WP_306388681.1">
    <property type="nucleotide sequence ID" value="NZ_JAVCAP010000006.1"/>
</dbReference>
<dbReference type="Gene3D" id="3.30.1330.60">
    <property type="entry name" value="OmpA-like domain"/>
    <property type="match status" value="1"/>
</dbReference>
<dbReference type="EMBL" id="JAVCAP010000006">
    <property type="protein sequence ID" value="MDP8566972.1"/>
    <property type="molecule type" value="Genomic_DNA"/>
</dbReference>
<dbReference type="InterPro" id="IPR036737">
    <property type="entry name" value="OmpA-like_sf"/>
</dbReference>
<evidence type="ECO:0000256" key="3">
    <source>
        <dbReference type="ARBA" id="ARBA00022475"/>
    </source>
</evidence>
<proteinExistence type="inferred from homology"/>
<evidence type="ECO:0000313" key="11">
    <source>
        <dbReference type="Proteomes" id="UP001225906"/>
    </source>
</evidence>
<keyword evidence="3" id="KW-1003">Cell membrane</keyword>
<dbReference type="PANTHER" id="PTHR30329">
    <property type="entry name" value="STATOR ELEMENT OF FLAGELLAR MOTOR COMPLEX"/>
    <property type="match status" value="1"/>
</dbReference>
<reference evidence="11" key="1">
    <citation type="journal article" date="2019" name="Int. J. Syst. Evol. Microbiol.">
        <title>The Global Catalogue of Microorganisms (GCM) 10K type strain sequencing project: providing services to taxonomists for standard genome sequencing and annotation.</title>
        <authorList>
            <consortium name="The Broad Institute Genomics Platform"/>
            <consortium name="The Broad Institute Genome Sequencing Center for Infectious Disease"/>
            <person name="Wu L."/>
            <person name="Ma J."/>
        </authorList>
    </citation>
    <scope>NUCLEOTIDE SEQUENCE [LARGE SCALE GENOMIC DNA]</scope>
    <source>
        <strain evidence="11">VKM B-3159</strain>
    </source>
</reference>
<dbReference type="PROSITE" id="PS51123">
    <property type="entry name" value="OMPA_2"/>
    <property type="match status" value="1"/>
</dbReference>
<protein>
    <submittedName>
        <fullName evidence="10">Flagellar motor protein MotB</fullName>
    </submittedName>
</protein>
<sequence length="283" mass="31811">MLRRRKLDDDDDNQDRWLISYADFITLLFAFFVVMYATSTINLNKYRALSSAVVTAFQGQPGQTAVDSTATQPSAQSPTTVLKPLPLSYLYQEKKLRDQEKVRTIGQQLANELAPWLEQKTISIFQSSRGVYIDLQSDFLFKGSNYELTSQAETVLSIIVSKLNTEYRTLQIEAHTDHDMFKGQMDAKSKRWEITAIQAARVTSQLMLYGLPAKQMSAIGLSDTQPVSISENTLAQSVNRHVRILMLTAESTAQLTQNSSAHKEILPQKLETTIPEAKPVTSQ</sequence>
<keyword evidence="10" id="KW-0282">Flagellum</keyword>
<evidence type="ECO:0000256" key="5">
    <source>
        <dbReference type="ARBA" id="ARBA00022989"/>
    </source>
</evidence>
<evidence type="ECO:0000256" key="8">
    <source>
        <dbReference type="SAM" id="Phobius"/>
    </source>
</evidence>
<evidence type="ECO:0000259" key="9">
    <source>
        <dbReference type="PROSITE" id="PS51123"/>
    </source>
</evidence>
<evidence type="ECO:0000256" key="2">
    <source>
        <dbReference type="ARBA" id="ARBA00008914"/>
    </source>
</evidence>
<evidence type="ECO:0000256" key="4">
    <source>
        <dbReference type="ARBA" id="ARBA00022692"/>
    </source>
</evidence>
<comment type="similarity">
    <text evidence="2">Belongs to the MotB family.</text>
</comment>
<keyword evidence="11" id="KW-1185">Reference proteome</keyword>
<keyword evidence="10" id="KW-0969">Cilium</keyword>
<keyword evidence="4 8" id="KW-0812">Transmembrane</keyword>
<keyword evidence="10" id="KW-0966">Cell projection</keyword>
<dbReference type="InterPro" id="IPR006665">
    <property type="entry name" value="OmpA-like"/>
</dbReference>
<gene>
    <name evidence="10" type="ORF">Q9291_03825</name>
</gene>
<comment type="subcellular location">
    <subcellularLocation>
        <location evidence="1">Cell membrane</location>
        <topology evidence="1">Single-pass membrane protein</topology>
    </subcellularLocation>
</comment>
<feature type="transmembrane region" description="Helical" evidence="8">
    <location>
        <begin position="21"/>
        <end position="38"/>
    </location>
</feature>
<feature type="domain" description="OmpA-like" evidence="9">
    <location>
        <begin position="128"/>
        <end position="250"/>
    </location>
</feature>
<name>A0ABT9JQW8_9PROT</name>
<dbReference type="Pfam" id="PF13677">
    <property type="entry name" value="MotB_plug"/>
    <property type="match status" value="1"/>
</dbReference>
<accession>A0ABT9JQW8</accession>
<evidence type="ECO:0000256" key="7">
    <source>
        <dbReference type="PROSITE-ProRule" id="PRU00473"/>
    </source>
</evidence>
<dbReference type="Pfam" id="PF00691">
    <property type="entry name" value="OmpA"/>
    <property type="match status" value="1"/>
</dbReference>
<keyword evidence="6 7" id="KW-0472">Membrane</keyword>
<dbReference type="InterPro" id="IPR050330">
    <property type="entry name" value="Bact_OuterMem_StrucFunc"/>
</dbReference>